<name>A0A1I2E4G0_9FIRM</name>
<accession>A0A1I2E4G0</accession>
<dbReference type="GO" id="GO:0006826">
    <property type="term" value="P:iron ion transport"/>
    <property type="evidence" value="ECO:0007669"/>
    <property type="project" value="UniProtKB-KW"/>
</dbReference>
<evidence type="ECO:0000256" key="3">
    <source>
        <dbReference type="ARBA" id="ARBA00022475"/>
    </source>
</evidence>
<keyword evidence="2" id="KW-0813">Transport</keyword>
<dbReference type="InterPro" id="IPR038729">
    <property type="entry name" value="Rad50/SbcC_AAA"/>
</dbReference>
<evidence type="ECO:0000256" key="7">
    <source>
        <dbReference type="ARBA" id="ARBA00023136"/>
    </source>
</evidence>
<dbReference type="STRING" id="1123323.SAMN05216245_12817"/>
<keyword evidence="5" id="KW-0408">Iron</keyword>
<evidence type="ECO:0000256" key="4">
    <source>
        <dbReference type="ARBA" id="ARBA00022496"/>
    </source>
</evidence>
<evidence type="ECO:0000256" key="5">
    <source>
        <dbReference type="ARBA" id="ARBA00023004"/>
    </source>
</evidence>
<comment type="subcellular location">
    <subcellularLocation>
        <location evidence="1">Cell membrane</location>
        <topology evidence="1">Peripheral membrane protein</topology>
    </subcellularLocation>
</comment>
<evidence type="ECO:0000313" key="9">
    <source>
        <dbReference type="EMBL" id="SFE87549.1"/>
    </source>
</evidence>
<keyword evidence="6" id="KW-0406">Ion transport</keyword>
<dbReference type="GO" id="GO:0005524">
    <property type="term" value="F:ATP binding"/>
    <property type="evidence" value="ECO:0007669"/>
    <property type="project" value="InterPro"/>
</dbReference>
<sequence length="244" mass="27591">MSALKKKDLFVKELKIDWDAIAPGSYLRNIKTIANINRLAFHSPITFFVGENGTGKSTLLEAMAVAYGFNPEGGTVNYSFSTYDSHSELWDAVTLSKSFKKVHCGYFLRAESFYNVATKEDEYGKMPGGIPLNLHKKSHGESFLTIINEYFKADGLFFLDEPEAALSPQRQMTLLLKIAESARDNSQFFIVSHSPVLLTLPGAEILSFDNGVLHKIEYEETESYRISEMFINHREQVLKRLLES</sequence>
<dbReference type="GO" id="GO:0005886">
    <property type="term" value="C:plasma membrane"/>
    <property type="evidence" value="ECO:0007669"/>
    <property type="project" value="UniProtKB-SubCell"/>
</dbReference>
<dbReference type="InterPro" id="IPR027417">
    <property type="entry name" value="P-loop_NTPase"/>
</dbReference>
<dbReference type="SMART" id="SM00382">
    <property type="entry name" value="AAA"/>
    <property type="match status" value="1"/>
</dbReference>
<dbReference type="InterPro" id="IPR051535">
    <property type="entry name" value="Siderophore_ABC-ATPase"/>
</dbReference>
<dbReference type="PANTHER" id="PTHR42771">
    <property type="entry name" value="IRON(3+)-HYDROXAMATE IMPORT ATP-BINDING PROTEIN FHUC"/>
    <property type="match status" value="1"/>
</dbReference>
<organism evidence="9 10">
    <name type="scientific">Succiniclasticum ruminis DSM 9236</name>
    <dbReference type="NCBI Taxonomy" id="1123323"/>
    <lineage>
        <taxon>Bacteria</taxon>
        <taxon>Bacillati</taxon>
        <taxon>Bacillota</taxon>
        <taxon>Negativicutes</taxon>
        <taxon>Acidaminococcales</taxon>
        <taxon>Acidaminococcaceae</taxon>
        <taxon>Succiniclasticum</taxon>
    </lineage>
</organism>
<keyword evidence="7" id="KW-0472">Membrane</keyword>
<dbReference type="Pfam" id="PF13304">
    <property type="entry name" value="AAA_21"/>
    <property type="match status" value="1"/>
</dbReference>
<evidence type="ECO:0000256" key="2">
    <source>
        <dbReference type="ARBA" id="ARBA00022448"/>
    </source>
</evidence>
<dbReference type="SUPFAM" id="SSF52540">
    <property type="entry name" value="P-loop containing nucleoside triphosphate hydrolases"/>
    <property type="match status" value="1"/>
</dbReference>
<protein>
    <submittedName>
        <fullName evidence="9">Predicted ATPase</fullName>
    </submittedName>
</protein>
<dbReference type="OrthoDB" id="9784297at2"/>
<dbReference type="InterPro" id="IPR003593">
    <property type="entry name" value="AAA+_ATPase"/>
</dbReference>
<gene>
    <name evidence="9" type="ORF">SAMN05216245_12817</name>
</gene>
<dbReference type="GO" id="GO:0016887">
    <property type="term" value="F:ATP hydrolysis activity"/>
    <property type="evidence" value="ECO:0007669"/>
    <property type="project" value="InterPro"/>
</dbReference>
<dbReference type="CDD" id="cd00267">
    <property type="entry name" value="ABC_ATPase"/>
    <property type="match status" value="1"/>
</dbReference>
<keyword evidence="10" id="KW-1185">Reference proteome</keyword>
<dbReference type="RefSeq" id="WP_093914320.1">
    <property type="nucleotide sequence ID" value="NZ_FONL01000028.1"/>
</dbReference>
<feature type="domain" description="AAA+ ATPase" evidence="8">
    <location>
        <begin position="42"/>
        <end position="212"/>
    </location>
</feature>
<evidence type="ECO:0000256" key="6">
    <source>
        <dbReference type="ARBA" id="ARBA00023065"/>
    </source>
</evidence>
<dbReference type="AlphaFoldDB" id="A0A1I2E4G0"/>
<evidence type="ECO:0000256" key="1">
    <source>
        <dbReference type="ARBA" id="ARBA00004202"/>
    </source>
</evidence>
<dbReference type="PANTHER" id="PTHR42771:SF2">
    <property type="entry name" value="IRON(3+)-HYDROXAMATE IMPORT ATP-BINDING PROTEIN FHUC"/>
    <property type="match status" value="1"/>
</dbReference>
<dbReference type="Pfam" id="PF13476">
    <property type="entry name" value="AAA_23"/>
    <property type="match status" value="1"/>
</dbReference>
<reference evidence="9 10" key="1">
    <citation type="submission" date="2016-10" db="EMBL/GenBank/DDBJ databases">
        <authorList>
            <person name="de Groot N.N."/>
        </authorList>
    </citation>
    <scope>NUCLEOTIDE SEQUENCE [LARGE SCALE GENOMIC DNA]</scope>
    <source>
        <strain evidence="9 10">DSM 9236</strain>
    </source>
</reference>
<evidence type="ECO:0000313" key="10">
    <source>
        <dbReference type="Proteomes" id="UP000198896"/>
    </source>
</evidence>
<dbReference type="InterPro" id="IPR003959">
    <property type="entry name" value="ATPase_AAA_core"/>
</dbReference>
<proteinExistence type="predicted"/>
<evidence type="ECO:0000259" key="8">
    <source>
        <dbReference type="SMART" id="SM00382"/>
    </source>
</evidence>
<dbReference type="EMBL" id="FONL01000028">
    <property type="protein sequence ID" value="SFE87549.1"/>
    <property type="molecule type" value="Genomic_DNA"/>
</dbReference>
<dbReference type="Proteomes" id="UP000198896">
    <property type="component" value="Unassembled WGS sequence"/>
</dbReference>
<dbReference type="Gene3D" id="3.40.50.300">
    <property type="entry name" value="P-loop containing nucleotide triphosphate hydrolases"/>
    <property type="match status" value="2"/>
</dbReference>
<dbReference type="GO" id="GO:0006302">
    <property type="term" value="P:double-strand break repair"/>
    <property type="evidence" value="ECO:0007669"/>
    <property type="project" value="InterPro"/>
</dbReference>
<keyword evidence="4" id="KW-0410">Iron transport</keyword>
<keyword evidence="3" id="KW-1003">Cell membrane</keyword>